<dbReference type="Proteomes" id="UP000054383">
    <property type="component" value="Unassembled WGS sequence"/>
</dbReference>
<keyword evidence="4" id="KW-1185">Reference proteome</keyword>
<dbReference type="PROSITE" id="PS50157">
    <property type="entry name" value="ZINC_FINGER_C2H2_2"/>
    <property type="match status" value="1"/>
</dbReference>
<sequence length="270" mass="29867">MKLEKNTNCKQCGVAFEKQAEFDKHQKSGLRNRTRDKMQCISEMCRRRFKSLSAVISHLQQGRCASGMTRQKINKLIQKHDTDGLIMEVSADDSVSSVTEDGSSMMWDVITTPSTGPTLPLNSEECDGWDAIIASRPWSSISYAGSEDALILPSTLGAHVYSADDTIIPVFCPLCPSKVRQLTSMSALQDHISSTAHEKRMFHCPKSPESKKDNTKKTKSFASLGGLLAHLEAGVCQGGIGVFFETVKYLEIPLRDIGFDEKLLKLYSNL</sequence>
<keyword evidence="1" id="KW-0479">Metal-binding</keyword>
<proteinExistence type="predicted"/>
<evidence type="ECO:0000256" key="1">
    <source>
        <dbReference type="PROSITE-ProRule" id="PRU00042"/>
    </source>
</evidence>
<feature type="domain" description="C2H2-type" evidence="2">
    <location>
        <begin position="7"/>
        <end position="38"/>
    </location>
</feature>
<dbReference type="EMBL" id="CVMT01000004">
    <property type="protein sequence ID" value="CRG88446.1"/>
    <property type="molecule type" value="Genomic_DNA"/>
</dbReference>
<evidence type="ECO:0000259" key="2">
    <source>
        <dbReference type="PROSITE" id="PS50157"/>
    </source>
</evidence>
<accession>A0A0U1LZU8</accession>
<dbReference type="InterPro" id="IPR013087">
    <property type="entry name" value="Znf_C2H2_type"/>
</dbReference>
<protein>
    <recommendedName>
        <fullName evidence="2">C2H2-type domain-containing protein</fullName>
    </recommendedName>
</protein>
<evidence type="ECO:0000313" key="4">
    <source>
        <dbReference type="Proteomes" id="UP000054383"/>
    </source>
</evidence>
<dbReference type="OrthoDB" id="6105938at2759"/>
<dbReference type="OMA" id="SEMCRRR"/>
<keyword evidence="1" id="KW-0863">Zinc-finger</keyword>
<keyword evidence="1" id="KW-0862">Zinc</keyword>
<dbReference type="AlphaFoldDB" id="A0A0U1LZU8"/>
<name>A0A0U1LZU8_TALIS</name>
<dbReference type="STRING" id="28573.A0A0U1LZU8"/>
<dbReference type="Gene3D" id="3.30.160.60">
    <property type="entry name" value="Classic Zinc Finger"/>
    <property type="match status" value="1"/>
</dbReference>
<gene>
    <name evidence="3" type="ORF">PISL3812_05476</name>
</gene>
<reference evidence="3 4" key="1">
    <citation type="submission" date="2015-04" db="EMBL/GenBank/DDBJ databases">
        <authorList>
            <person name="Syromyatnikov M.Y."/>
            <person name="Popov V.N."/>
        </authorList>
    </citation>
    <scope>NUCLEOTIDE SEQUENCE [LARGE SCALE GENOMIC DNA]</scope>
    <source>
        <strain evidence="3">WF-38-12</strain>
    </source>
</reference>
<dbReference type="GO" id="GO:0008270">
    <property type="term" value="F:zinc ion binding"/>
    <property type="evidence" value="ECO:0007669"/>
    <property type="project" value="UniProtKB-KW"/>
</dbReference>
<organism evidence="3 4">
    <name type="scientific">Talaromyces islandicus</name>
    <name type="common">Penicillium islandicum</name>
    <dbReference type="NCBI Taxonomy" id="28573"/>
    <lineage>
        <taxon>Eukaryota</taxon>
        <taxon>Fungi</taxon>
        <taxon>Dikarya</taxon>
        <taxon>Ascomycota</taxon>
        <taxon>Pezizomycotina</taxon>
        <taxon>Eurotiomycetes</taxon>
        <taxon>Eurotiomycetidae</taxon>
        <taxon>Eurotiales</taxon>
        <taxon>Trichocomaceae</taxon>
        <taxon>Talaromyces</taxon>
        <taxon>Talaromyces sect. Islandici</taxon>
    </lineage>
</organism>
<evidence type="ECO:0000313" key="3">
    <source>
        <dbReference type="EMBL" id="CRG88446.1"/>
    </source>
</evidence>